<evidence type="ECO:0000313" key="2">
    <source>
        <dbReference type="EMBL" id="KAJ6052159.1"/>
    </source>
</evidence>
<feature type="compositionally biased region" description="Basic residues" evidence="1">
    <location>
        <begin position="1"/>
        <end position="13"/>
    </location>
</feature>
<dbReference type="Proteomes" id="UP001219568">
    <property type="component" value="Unassembled WGS sequence"/>
</dbReference>
<evidence type="ECO:0000256" key="1">
    <source>
        <dbReference type="SAM" id="MobiDB-lite"/>
    </source>
</evidence>
<gene>
    <name evidence="2" type="ORF">N7460_002693</name>
</gene>
<protein>
    <submittedName>
        <fullName evidence="2">Uncharacterized protein</fullName>
    </submittedName>
</protein>
<sequence length="138" mass="14769">MANKATKKSKKPKNTQPPPPIDPPNHDQPPETTQSPTDTFPMGLSETDFPPLPHSPVTDNLALGGRQARNDDNIVGTAGEATKELLPNDGMQVPGVTAGTPGKEEKNSLQIKIHLNLHAKVRLDLDAKLYGDVVIGLL</sequence>
<name>A0AAD6IL83_PENCN</name>
<feature type="region of interest" description="Disordered" evidence="1">
    <location>
        <begin position="1"/>
        <end position="73"/>
    </location>
</feature>
<organism evidence="2 3">
    <name type="scientific">Penicillium canescens</name>
    <dbReference type="NCBI Taxonomy" id="5083"/>
    <lineage>
        <taxon>Eukaryota</taxon>
        <taxon>Fungi</taxon>
        <taxon>Dikarya</taxon>
        <taxon>Ascomycota</taxon>
        <taxon>Pezizomycotina</taxon>
        <taxon>Eurotiomycetes</taxon>
        <taxon>Eurotiomycetidae</taxon>
        <taxon>Eurotiales</taxon>
        <taxon>Aspergillaceae</taxon>
        <taxon>Penicillium</taxon>
    </lineage>
</organism>
<comment type="caution">
    <text evidence="2">The sequence shown here is derived from an EMBL/GenBank/DDBJ whole genome shotgun (WGS) entry which is preliminary data.</text>
</comment>
<keyword evidence="3" id="KW-1185">Reference proteome</keyword>
<evidence type="ECO:0000313" key="3">
    <source>
        <dbReference type="Proteomes" id="UP001219568"/>
    </source>
</evidence>
<reference evidence="2" key="2">
    <citation type="submission" date="2023-01" db="EMBL/GenBank/DDBJ databases">
        <authorList>
            <person name="Petersen C."/>
        </authorList>
    </citation>
    <scope>NUCLEOTIDE SEQUENCE</scope>
    <source>
        <strain evidence="2">IBT 15450</strain>
    </source>
</reference>
<accession>A0AAD6IL83</accession>
<dbReference type="AlphaFoldDB" id="A0AAD6IL83"/>
<reference evidence="2" key="1">
    <citation type="journal article" date="2023" name="IMA Fungus">
        <title>Comparative genomic study of the Penicillium genus elucidates a diverse pangenome and 15 lateral gene transfer events.</title>
        <authorList>
            <person name="Petersen C."/>
            <person name="Sorensen T."/>
            <person name="Nielsen M.R."/>
            <person name="Sondergaard T.E."/>
            <person name="Sorensen J.L."/>
            <person name="Fitzpatrick D.A."/>
            <person name="Frisvad J.C."/>
            <person name="Nielsen K.L."/>
        </authorList>
    </citation>
    <scope>NUCLEOTIDE SEQUENCE</scope>
    <source>
        <strain evidence="2">IBT 15450</strain>
    </source>
</reference>
<proteinExistence type="predicted"/>
<dbReference type="EMBL" id="JAQJZL010000002">
    <property type="protein sequence ID" value="KAJ6052159.1"/>
    <property type="molecule type" value="Genomic_DNA"/>
</dbReference>